<gene>
    <name evidence="1" type="ORF">K444DRAFT_659798</name>
</gene>
<dbReference type="STRING" id="1095630.A0A2J6TRG7"/>
<accession>A0A2J6TRG7</accession>
<reference evidence="1 2" key="1">
    <citation type="submission" date="2016-04" db="EMBL/GenBank/DDBJ databases">
        <title>A degradative enzymes factory behind the ericoid mycorrhizal symbiosis.</title>
        <authorList>
            <consortium name="DOE Joint Genome Institute"/>
            <person name="Martino E."/>
            <person name="Morin E."/>
            <person name="Grelet G."/>
            <person name="Kuo A."/>
            <person name="Kohler A."/>
            <person name="Daghino S."/>
            <person name="Barry K."/>
            <person name="Choi C."/>
            <person name="Cichocki N."/>
            <person name="Clum A."/>
            <person name="Copeland A."/>
            <person name="Hainaut M."/>
            <person name="Haridas S."/>
            <person name="Labutti K."/>
            <person name="Lindquist E."/>
            <person name="Lipzen A."/>
            <person name="Khouja H.-R."/>
            <person name="Murat C."/>
            <person name="Ohm R."/>
            <person name="Olson A."/>
            <person name="Spatafora J."/>
            <person name="Veneault-Fourrey C."/>
            <person name="Henrissat B."/>
            <person name="Grigoriev I."/>
            <person name="Martin F."/>
            <person name="Perotto S."/>
        </authorList>
    </citation>
    <scope>NUCLEOTIDE SEQUENCE [LARGE SCALE GENOMIC DNA]</scope>
    <source>
        <strain evidence="1 2">E</strain>
    </source>
</reference>
<keyword evidence="2" id="KW-1185">Reference proteome</keyword>
<sequence>MAKMIDFLYRLDYDNNRLDTKDQPPTSGPHNSIPHPVIFKFQEGTGSTPAMDRATTAEQPTRLNSLSLLVNAKIYIIADKYDIQALKDLVFEKTLESDRILREVIIRKASENAKALFDRGEFIALLQSHSDFAAEVLRDVMFN</sequence>
<dbReference type="AlphaFoldDB" id="A0A2J6TRG7"/>
<dbReference type="GeneID" id="36594470"/>
<dbReference type="OrthoDB" id="6359816at2759"/>
<protein>
    <recommendedName>
        <fullName evidence="3">BTB domain-containing protein</fullName>
    </recommendedName>
</protein>
<organism evidence="1 2">
    <name type="scientific">Hyaloscypha bicolor E</name>
    <dbReference type="NCBI Taxonomy" id="1095630"/>
    <lineage>
        <taxon>Eukaryota</taxon>
        <taxon>Fungi</taxon>
        <taxon>Dikarya</taxon>
        <taxon>Ascomycota</taxon>
        <taxon>Pezizomycotina</taxon>
        <taxon>Leotiomycetes</taxon>
        <taxon>Helotiales</taxon>
        <taxon>Hyaloscyphaceae</taxon>
        <taxon>Hyaloscypha</taxon>
        <taxon>Hyaloscypha bicolor</taxon>
    </lineage>
</organism>
<proteinExistence type="predicted"/>
<evidence type="ECO:0000313" key="1">
    <source>
        <dbReference type="EMBL" id="PMD65616.1"/>
    </source>
</evidence>
<dbReference type="Proteomes" id="UP000235371">
    <property type="component" value="Unassembled WGS sequence"/>
</dbReference>
<dbReference type="RefSeq" id="XP_024742520.1">
    <property type="nucleotide sequence ID" value="XM_024886393.1"/>
</dbReference>
<dbReference type="InParanoid" id="A0A2J6TRG7"/>
<evidence type="ECO:0000313" key="2">
    <source>
        <dbReference type="Proteomes" id="UP000235371"/>
    </source>
</evidence>
<name>A0A2J6TRG7_9HELO</name>
<dbReference type="EMBL" id="KZ613746">
    <property type="protein sequence ID" value="PMD65616.1"/>
    <property type="molecule type" value="Genomic_DNA"/>
</dbReference>
<evidence type="ECO:0008006" key="3">
    <source>
        <dbReference type="Google" id="ProtNLM"/>
    </source>
</evidence>